<evidence type="ECO:0000313" key="1">
    <source>
        <dbReference type="EMBL" id="KAG7503589.1"/>
    </source>
</evidence>
<protein>
    <submittedName>
        <fullName evidence="1">Uncharacterized protein</fullName>
    </submittedName>
</protein>
<dbReference type="EMBL" id="JAGKHQ010000012">
    <property type="protein sequence ID" value="KAG7503589.1"/>
    <property type="molecule type" value="Genomic_DNA"/>
</dbReference>
<accession>A0AAV6RFQ9</accession>
<comment type="caution">
    <text evidence="1">The sequence shown here is derived from an EMBL/GenBank/DDBJ whole genome shotgun (WGS) entry which is preliminary data.</text>
</comment>
<gene>
    <name evidence="1" type="ORF">JOB18_041395</name>
</gene>
<name>A0AAV6RFQ9_SOLSE</name>
<sequence>MAVDIFGRHRHLRSTSEQTLRLKTILACATQQPRQESTSHLKLQQRRLRKGRRAFRAEHEGIKRHFLVENPGFCVEVEEFDS</sequence>
<organism evidence="1 2">
    <name type="scientific">Solea senegalensis</name>
    <name type="common">Senegalese sole</name>
    <dbReference type="NCBI Taxonomy" id="28829"/>
    <lineage>
        <taxon>Eukaryota</taxon>
        <taxon>Metazoa</taxon>
        <taxon>Chordata</taxon>
        <taxon>Craniata</taxon>
        <taxon>Vertebrata</taxon>
        <taxon>Euteleostomi</taxon>
        <taxon>Actinopterygii</taxon>
        <taxon>Neopterygii</taxon>
        <taxon>Teleostei</taxon>
        <taxon>Neoteleostei</taxon>
        <taxon>Acanthomorphata</taxon>
        <taxon>Carangaria</taxon>
        <taxon>Pleuronectiformes</taxon>
        <taxon>Pleuronectoidei</taxon>
        <taxon>Soleidae</taxon>
        <taxon>Solea</taxon>
    </lineage>
</organism>
<dbReference type="AlphaFoldDB" id="A0AAV6RFQ9"/>
<proteinExistence type="predicted"/>
<evidence type="ECO:0000313" key="2">
    <source>
        <dbReference type="Proteomes" id="UP000693946"/>
    </source>
</evidence>
<reference evidence="1 2" key="1">
    <citation type="journal article" date="2021" name="Sci. Rep.">
        <title>Chromosome anchoring in Senegalese sole (Solea senegalensis) reveals sex-associated markers and genome rearrangements in flatfish.</title>
        <authorList>
            <person name="Guerrero-Cozar I."/>
            <person name="Gomez-Garrido J."/>
            <person name="Berbel C."/>
            <person name="Martinez-Blanch J.F."/>
            <person name="Alioto T."/>
            <person name="Claros M.G."/>
            <person name="Gagnaire P.A."/>
            <person name="Manchado M."/>
        </authorList>
    </citation>
    <scope>NUCLEOTIDE SEQUENCE [LARGE SCALE GENOMIC DNA]</scope>
    <source>
        <strain evidence="1">Sse05_10M</strain>
    </source>
</reference>
<keyword evidence="2" id="KW-1185">Reference proteome</keyword>
<dbReference type="Proteomes" id="UP000693946">
    <property type="component" value="Linkage Group LG2"/>
</dbReference>